<keyword evidence="4" id="KW-0498">Mitosis</keyword>
<dbReference type="InterPro" id="IPR010658">
    <property type="entry name" value="Nodulin-like"/>
</dbReference>
<keyword evidence="3 11" id="KW-0812">Transmembrane</keyword>
<keyword evidence="2" id="KW-0132">Cell division</keyword>
<feature type="domain" description="Sororin C-terminal region" evidence="14">
    <location>
        <begin position="589"/>
        <end position="611"/>
    </location>
</feature>
<feature type="transmembrane region" description="Helical" evidence="11">
    <location>
        <begin position="209"/>
        <end position="230"/>
    </location>
</feature>
<evidence type="ECO:0000256" key="11">
    <source>
        <dbReference type="SAM" id="Phobius"/>
    </source>
</evidence>
<evidence type="ECO:0000256" key="4">
    <source>
        <dbReference type="ARBA" id="ARBA00022776"/>
    </source>
</evidence>
<feature type="transmembrane region" description="Helical" evidence="11">
    <location>
        <begin position="175"/>
        <end position="197"/>
    </location>
</feature>
<name>A0A5C7GZF4_9ROSI</name>
<evidence type="ECO:0000256" key="2">
    <source>
        <dbReference type="ARBA" id="ARBA00022618"/>
    </source>
</evidence>
<evidence type="ECO:0000313" key="16">
    <source>
        <dbReference type="Proteomes" id="UP000323000"/>
    </source>
</evidence>
<dbReference type="InterPro" id="IPR036259">
    <property type="entry name" value="MFS_trans_sf"/>
</dbReference>
<dbReference type="Pfam" id="PF25220">
    <property type="entry name" value="Sororin_C"/>
    <property type="match status" value="1"/>
</dbReference>
<evidence type="ECO:0000256" key="6">
    <source>
        <dbReference type="ARBA" id="ARBA00023136"/>
    </source>
</evidence>
<evidence type="ECO:0000256" key="10">
    <source>
        <dbReference type="SAM" id="MobiDB-lite"/>
    </source>
</evidence>
<evidence type="ECO:0000256" key="5">
    <source>
        <dbReference type="ARBA" id="ARBA00022989"/>
    </source>
</evidence>
<dbReference type="PANTHER" id="PTHR21576:SF11">
    <property type="entry name" value="MAJOR FACILITATOR SUPERFAMILY PROTEIN"/>
    <property type="match status" value="1"/>
</dbReference>
<dbReference type="EMBL" id="VAHF01000012">
    <property type="protein sequence ID" value="TXG50013.1"/>
    <property type="molecule type" value="Genomic_DNA"/>
</dbReference>
<feature type="domain" description="Nodulin-like" evidence="12">
    <location>
        <begin position="13"/>
        <end position="257"/>
    </location>
</feature>
<evidence type="ECO:0000313" key="15">
    <source>
        <dbReference type="EMBL" id="TXG50013.1"/>
    </source>
</evidence>
<feature type="compositionally biased region" description="Low complexity" evidence="10">
    <location>
        <begin position="455"/>
        <end position="468"/>
    </location>
</feature>
<dbReference type="Pfam" id="PF06813">
    <property type="entry name" value="Nodulin-like"/>
    <property type="match status" value="1"/>
</dbReference>
<proteinExistence type="inferred from homology"/>
<comment type="caution">
    <text evidence="15">The sequence shown here is derived from an EMBL/GenBank/DDBJ whole genome shotgun (WGS) entry which is preliminary data.</text>
</comment>
<keyword evidence="8" id="KW-0131">Cell cycle</keyword>
<dbReference type="Proteomes" id="UP000323000">
    <property type="component" value="Chromosome 12"/>
</dbReference>
<evidence type="ECO:0000256" key="8">
    <source>
        <dbReference type="ARBA" id="ARBA00023306"/>
    </source>
</evidence>
<keyword evidence="7" id="KW-0539">Nucleus</keyword>
<evidence type="ECO:0000259" key="12">
    <source>
        <dbReference type="Pfam" id="PF06813"/>
    </source>
</evidence>
<organism evidence="15 16">
    <name type="scientific">Acer yangbiense</name>
    <dbReference type="NCBI Taxonomy" id="1000413"/>
    <lineage>
        <taxon>Eukaryota</taxon>
        <taxon>Viridiplantae</taxon>
        <taxon>Streptophyta</taxon>
        <taxon>Embryophyta</taxon>
        <taxon>Tracheophyta</taxon>
        <taxon>Spermatophyta</taxon>
        <taxon>Magnoliopsida</taxon>
        <taxon>eudicotyledons</taxon>
        <taxon>Gunneridae</taxon>
        <taxon>Pentapetalae</taxon>
        <taxon>rosids</taxon>
        <taxon>malvids</taxon>
        <taxon>Sapindales</taxon>
        <taxon>Sapindaceae</taxon>
        <taxon>Hippocastanoideae</taxon>
        <taxon>Acereae</taxon>
        <taxon>Acer</taxon>
    </lineage>
</organism>
<protein>
    <submittedName>
        <fullName evidence="15">Uncharacterized protein</fullName>
    </submittedName>
</protein>
<evidence type="ECO:0000256" key="7">
    <source>
        <dbReference type="ARBA" id="ARBA00023242"/>
    </source>
</evidence>
<keyword evidence="16" id="KW-1185">Reference proteome</keyword>
<evidence type="ECO:0000259" key="13">
    <source>
        <dbReference type="Pfam" id="PF23262"/>
    </source>
</evidence>
<dbReference type="OrthoDB" id="410267at2759"/>
<dbReference type="InterPro" id="IPR056555">
    <property type="entry name" value="NFD4_C"/>
</dbReference>
<keyword evidence="5 11" id="KW-1133">Transmembrane helix</keyword>
<comment type="similarity">
    <text evidence="9">Belongs to the sororin family.</text>
</comment>
<feature type="region of interest" description="Disordered" evidence="10">
    <location>
        <begin position="391"/>
        <end position="481"/>
    </location>
</feature>
<comment type="subcellular location">
    <subcellularLocation>
        <location evidence="1">Membrane</location>
        <topology evidence="1">Multi-pass membrane protein</topology>
    </subcellularLocation>
</comment>
<dbReference type="InterPro" id="IPR057337">
    <property type="entry name" value="Sororin_C"/>
</dbReference>
<feature type="transmembrane region" description="Helical" evidence="11">
    <location>
        <begin position="12"/>
        <end position="33"/>
    </location>
</feature>
<evidence type="ECO:0000256" key="1">
    <source>
        <dbReference type="ARBA" id="ARBA00004141"/>
    </source>
</evidence>
<dbReference type="SUPFAM" id="SSF103473">
    <property type="entry name" value="MFS general substrate transporter"/>
    <property type="match status" value="1"/>
</dbReference>
<feature type="transmembrane region" description="Helical" evidence="11">
    <location>
        <begin position="242"/>
        <end position="266"/>
    </location>
</feature>
<evidence type="ECO:0000256" key="3">
    <source>
        <dbReference type="ARBA" id="ARBA00022692"/>
    </source>
</evidence>
<feature type="transmembrane region" description="Helical" evidence="11">
    <location>
        <begin position="106"/>
        <end position="129"/>
    </location>
</feature>
<dbReference type="GO" id="GO:0051301">
    <property type="term" value="P:cell division"/>
    <property type="evidence" value="ECO:0007669"/>
    <property type="project" value="UniProtKB-KW"/>
</dbReference>
<dbReference type="Pfam" id="PF23262">
    <property type="entry name" value="NFD4_C"/>
    <property type="match status" value="1"/>
</dbReference>
<accession>A0A5C7GZF4</accession>
<reference evidence="16" key="1">
    <citation type="journal article" date="2019" name="Gigascience">
        <title>De novo genome assembly of the endangered Acer yangbiense, a plant species with extremely small populations endemic to Yunnan Province, China.</title>
        <authorList>
            <person name="Yang J."/>
            <person name="Wariss H.M."/>
            <person name="Tao L."/>
            <person name="Zhang R."/>
            <person name="Yun Q."/>
            <person name="Hollingsworth P."/>
            <person name="Dao Z."/>
            <person name="Luo G."/>
            <person name="Guo H."/>
            <person name="Ma Y."/>
            <person name="Sun W."/>
        </authorList>
    </citation>
    <scope>NUCLEOTIDE SEQUENCE [LARGE SCALE GENOMIC DNA]</scope>
    <source>
        <strain evidence="16">cv. Malutang</strain>
    </source>
</reference>
<keyword evidence="6 11" id="KW-0472">Membrane</keyword>
<gene>
    <name evidence="15" type="ORF">EZV62_025888</name>
</gene>
<feature type="domain" description="NFD4 C-terminal" evidence="13">
    <location>
        <begin position="315"/>
        <end position="384"/>
    </location>
</feature>
<feature type="transmembrane region" description="Helical" evidence="11">
    <location>
        <begin position="74"/>
        <end position="94"/>
    </location>
</feature>
<sequence>MANFFGLKQHLLPWLVLGGVTLLQAVSGTRFIYGTCSNLMQQHYGISRVQLNNLIVASESGRLFGWFSNAAAEYLPAPMILIIGLILGSIGYGVQYLSITNQLPFLSYWQMLLLNVLAGNSICWINTYCQLVTCKIFKNNCDTITEITSCYCGLSGKIYTSLVEGIQGKSQDSSIYLLFACLGPILFGLPVTLLNCLEVVVDEYEETKMLPFVFVIVIATGVYAVVESIAQPFRQLSPRLRVVSLVLAVVMLPLVVAFLMAANQLITLAKWDSKVMPEEEDSKTKTKRVSIDGHRIVIMENERDGNKKEANGDENWLKLVVKSVDFWLFYWMNMCGATLGMVYLNNLKIISELQSYNDASSLSATSSSYGFFGRIFSTIFTWYTSNINSKPGSTAATTNENGSESARANPSSSVVIAPTPRKSSLVSGDRGKTVIKSNSKPGSTATTTNENDSGSAAANPSSSAVVASTPRKSPLVSGTKEHEIVEPCSVYSRRRTSDRWKSKGKEVVSSPAISNIATRVDWIMVEEVVLPMGLGLLGEIFLRGRENRGWYHLKAEGDNKKEDKVTGPPNSSTVRQKKKKEDDPVYDIPQDFIEKQRAYFAEVDSFELSEEEVDAFELSE</sequence>
<dbReference type="GO" id="GO:0016020">
    <property type="term" value="C:membrane"/>
    <property type="evidence" value="ECO:0007669"/>
    <property type="project" value="UniProtKB-SubCell"/>
</dbReference>
<feature type="compositionally biased region" description="Polar residues" evidence="10">
    <location>
        <begin position="391"/>
        <end position="414"/>
    </location>
</feature>
<dbReference type="PANTHER" id="PTHR21576">
    <property type="entry name" value="UNCHARACTERIZED NODULIN-LIKE PROTEIN"/>
    <property type="match status" value="1"/>
</dbReference>
<feature type="compositionally biased region" description="Polar residues" evidence="10">
    <location>
        <begin position="435"/>
        <end position="454"/>
    </location>
</feature>
<evidence type="ECO:0000259" key="14">
    <source>
        <dbReference type="Pfam" id="PF25220"/>
    </source>
</evidence>
<evidence type="ECO:0000256" key="9">
    <source>
        <dbReference type="ARBA" id="ARBA00093465"/>
    </source>
</evidence>
<dbReference type="GO" id="GO:0005634">
    <property type="term" value="C:nucleus"/>
    <property type="evidence" value="ECO:0007669"/>
    <property type="project" value="UniProtKB-SubCell"/>
</dbReference>
<feature type="region of interest" description="Disordered" evidence="10">
    <location>
        <begin position="559"/>
        <end position="587"/>
    </location>
</feature>
<dbReference type="AlphaFoldDB" id="A0A5C7GZF4"/>